<evidence type="ECO:0000313" key="7">
    <source>
        <dbReference type="EMBL" id="PIL24920.1"/>
    </source>
</evidence>
<protein>
    <recommendedName>
        <fullName evidence="6">FAD-binding domain-containing protein</fullName>
    </recommendedName>
</protein>
<sequence>MSAIPSPADLSIDFIIVGGGIGGLAVAYVLSKAGHRVKVLEKNDLSIPGGGHRVTPNFSKILRQWIGEEELKKISVRCIGSPSFNLRDGEVVGYLAWQPAVLAETGGDFILMHHKDIIDILFKLATEAGATVELHKEVTAVQPGTDEGNKPSVTLASGEVLTADIIVGADGCKSLVREVVLEAEDCPEPGGMTLYSGVINAEDMVGDPDLEPFILSDEWAIGMGPGRSMCGHPVVGTSHRTSKKQYAFHIYSWNNLDGLPQGGEENWEELYPTENLNILAYGTAVQKAIKLTTNLVRTQWKVRRKIEEWVDATGRIVLLGDAAHPSFPGGTHGSSMAVEDAVVLGSLFSHLSIMDQIPSFLDAYQELRQRRCDLVKGADVANARMVTLPDGPEAVKRDSDMRGRNDDWGDEGALKAQFEEIAEIFVYDAGDAAEEWWVNWGRFSTTAREQPNMMNFFSGITMLPS</sequence>
<dbReference type="Pfam" id="PF01494">
    <property type="entry name" value="FAD_binding_3"/>
    <property type="match status" value="1"/>
</dbReference>
<feature type="domain" description="FAD-binding" evidence="6">
    <location>
        <begin position="13"/>
        <end position="371"/>
    </location>
</feature>
<reference evidence="7 8" key="1">
    <citation type="journal article" date="2015" name="Sci. Rep.">
        <title>Chromosome-level genome map provides insights into diverse defense mechanisms in the medicinal fungus Ganoderma sinense.</title>
        <authorList>
            <person name="Zhu Y."/>
            <person name="Xu J."/>
            <person name="Sun C."/>
            <person name="Zhou S."/>
            <person name="Xu H."/>
            <person name="Nelson D.R."/>
            <person name="Qian J."/>
            <person name="Song J."/>
            <person name="Luo H."/>
            <person name="Xiang L."/>
            <person name="Li Y."/>
            <person name="Xu Z."/>
            <person name="Ji A."/>
            <person name="Wang L."/>
            <person name="Lu S."/>
            <person name="Hayward A."/>
            <person name="Sun W."/>
            <person name="Li X."/>
            <person name="Schwartz D.C."/>
            <person name="Wang Y."/>
            <person name="Chen S."/>
        </authorList>
    </citation>
    <scope>NUCLEOTIDE SEQUENCE [LARGE SCALE GENOMIC DNA]</scope>
    <source>
        <strain evidence="7 8">ZZ0214-1</strain>
    </source>
</reference>
<dbReference type="InterPro" id="IPR036188">
    <property type="entry name" value="FAD/NAD-bd_sf"/>
</dbReference>
<keyword evidence="3" id="KW-0274">FAD</keyword>
<evidence type="ECO:0000256" key="5">
    <source>
        <dbReference type="ARBA" id="ARBA00023033"/>
    </source>
</evidence>
<keyword evidence="8" id="KW-1185">Reference proteome</keyword>
<evidence type="ECO:0000256" key="3">
    <source>
        <dbReference type="ARBA" id="ARBA00022827"/>
    </source>
</evidence>
<evidence type="ECO:0000313" key="8">
    <source>
        <dbReference type="Proteomes" id="UP000230002"/>
    </source>
</evidence>
<dbReference type="AlphaFoldDB" id="A0A2G8RTU1"/>
<name>A0A2G8RTU1_9APHY</name>
<dbReference type="Proteomes" id="UP000230002">
    <property type="component" value="Unassembled WGS sequence"/>
</dbReference>
<organism evidence="7 8">
    <name type="scientific">Ganoderma sinense ZZ0214-1</name>
    <dbReference type="NCBI Taxonomy" id="1077348"/>
    <lineage>
        <taxon>Eukaryota</taxon>
        <taxon>Fungi</taxon>
        <taxon>Dikarya</taxon>
        <taxon>Basidiomycota</taxon>
        <taxon>Agaricomycotina</taxon>
        <taxon>Agaricomycetes</taxon>
        <taxon>Polyporales</taxon>
        <taxon>Polyporaceae</taxon>
        <taxon>Ganoderma</taxon>
    </lineage>
</organism>
<evidence type="ECO:0000256" key="4">
    <source>
        <dbReference type="ARBA" id="ARBA00023002"/>
    </source>
</evidence>
<gene>
    <name evidence="7" type="ORF">GSI_12807</name>
</gene>
<dbReference type="STRING" id="1077348.A0A2G8RTU1"/>
<dbReference type="InterPro" id="IPR050493">
    <property type="entry name" value="FAD-dep_Monooxygenase_BioMet"/>
</dbReference>
<keyword evidence="2" id="KW-0285">Flavoprotein</keyword>
<keyword evidence="5" id="KW-0503">Monooxygenase</keyword>
<dbReference type="PANTHER" id="PTHR13789">
    <property type="entry name" value="MONOOXYGENASE"/>
    <property type="match status" value="1"/>
</dbReference>
<dbReference type="InterPro" id="IPR002938">
    <property type="entry name" value="FAD-bd"/>
</dbReference>
<evidence type="ECO:0000256" key="1">
    <source>
        <dbReference type="ARBA" id="ARBA00007992"/>
    </source>
</evidence>
<evidence type="ECO:0000256" key="2">
    <source>
        <dbReference type="ARBA" id="ARBA00022630"/>
    </source>
</evidence>
<comment type="similarity">
    <text evidence="1">Belongs to the paxM FAD-dependent monooxygenase family.</text>
</comment>
<dbReference type="GO" id="GO:0071949">
    <property type="term" value="F:FAD binding"/>
    <property type="evidence" value="ECO:0007669"/>
    <property type="project" value="InterPro"/>
</dbReference>
<dbReference type="PANTHER" id="PTHR13789:SF147">
    <property type="entry name" value="PUTATIVE (AFU_ORTHOLOGUE AFUA_2G01950)-RELATED"/>
    <property type="match status" value="1"/>
</dbReference>
<accession>A0A2G8RTU1</accession>
<evidence type="ECO:0000259" key="6">
    <source>
        <dbReference type="Pfam" id="PF01494"/>
    </source>
</evidence>
<dbReference type="OrthoDB" id="5428495at2759"/>
<proteinExistence type="inferred from homology"/>
<keyword evidence="4" id="KW-0560">Oxidoreductase</keyword>
<dbReference type="EMBL" id="AYKW01000056">
    <property type="protein sequence ID" value="PIL24920.1"/>
    <property type="molecule type" value="Genomic_DNA"/>
</dbReference>
<dbReference type="Gene3D" id="3.50.50.60">
    <property type="entry name" value="FAD/NAD(P)-binding domain"/>
    <property type="match status" value="1"/>
</dbReference>
<dbReference type="SUPFAM" id="SSF51905">
    <property type="entry name" value="FAD/NAD(P)-binding domain"/>
    <property type="match status" value="1"/>
</dbReference>
<comment type="caution">
    <text evidence="7">The sequence shown here is derived from an EMBL/GenBank/DDBJ whole genome shotgun (WGS) entry which is preliminary data.</text>
</comment>
<dbReference type="GO" id="GO:0004497">
    <property type="term" value="F:monooxygenase activity"/>
    <property type="evidence" value="ECO:0007669"/>
    <property type="project" value="UniProtKB-KW"/>
</dbReference>
<dbReference type="PRINTS" id="PR00420">
    <property type="entry name" value="RNGMNOXGNASE"/>
</dbReference>